<organism evidence="3 4">
    <name type="scientific">Dibothriocephalus latus</name>
    <name type="common">Fish tapeworm</name>
    <name type="synonym">Diphyllobothrium latum</name>
    <dbReference type="NCBI Taxonomy" id="60516"/>
    <lineage>
        <taxon>Eukaryota</taxon>
        <taxon>Metazoa</taxon>
        <taxon>Spiralia</taxon>
        <taxon>Lophotrochozoa</taxon>
        <taxon>Platyhelminthes</taxon>
        <taxon>Cestoda</taxon>
        <taxon>Eucestoda</taxon>
        <taxon>Diphyllobothriidea</taxon>
        <taxon>Diphyllobothriidae</taxon>
        <taxon>Dibothriocephalus</taxon>
    </lineage>
</organism>
<keyword evidence="2" id="KW-0472">Membrane</keyword>
<keyword evidence="2" id="KW-0812">Transmembrane</keyword>
<feature type="transmembrane region" description="Helical" evidence="2">
    <location>
        <begin position="56"/>
        <end position="76"/>
    </location>
</feature>
<sequence>MISAWQCLNLQFIAEISTTWAFFSSPSVASSFGVIGNLYTYLHLSNVESITSEVRIPMYAVLTTVCALGSLVLLLLPHPRQVAVEMNISGDRPEDPTESSNILEGSGNQPSVSSRSFDSPE</sequence>
<dbReference type="AlphaFoldDB" id="A0A3P7P0J1"/>
<evidence type="ECO:0000256" key="2">
    <source>
        <dbReference type="SAM" id="Phobius"/>
    </source>
</evidence>
<feature type="transmembrane region" description="Helical" evidence="2">
    <location>
        <begin position="12"/>
        <end position="36"/>
    </location>
</feature>
<dbReference type="EMBL" id="UYRU01059031">
    <property type="protein sequence ID" value="VDN14369.1"/>
    <property type="molecule type" value="Genomic_DNA"/>
</dbReference>
<evidence type="ECO:0000313" key="3">
    <source>
        <dbReference type="EMBL" id="VDN14369.1"/>
    </source>
</evidence>
<gene>
    <name evidence="3" type="ORF">DILT_LOCUS10200</name>
</gene>
<evidence type="ECO:0000256" key="1">
    <source>
        <dbReference type="SAM" id="MobiDB-lite"/>
    </source>
</evidence>
<keyword evidence="4" id="KW-1185">Reference proteome</keyword>
<evidence type="ECO:0000313" key="4">
    <source>
        <dbReference type="Proteomes" id="UP000281553"/>
    </source>
</evidence>
<proteinExistence type="predicted"/>
<accession>A0A3P7P0J1</accession>
<name>A0A3P7P0J1_DIBLA</name>
<reference evidence="3 4" key="1">
    <citation type="submission" date="2018-11" db="EMBL/GenBank/DDBJ databases">
        <authorList>
            <consortium name="Pathogen Informatics"/>
        </authorList>
    </citation>
    <scope>NUCLEOTIDE SEQUENCE [LARGE SCALE GENOMIC DNA]</scope>
</reference>
<feature type="compositionally biased region" description="Polar residues" evidence="1">
    <location>
        <begin position="98"/>
        <end position="121"/>
    </location>
</feature>
<keyword evidence="2" id="KW-1133">Transmembrane helix</keyword>
<dbReference type="Proteomes" id="UP000281553">
    <property type="component" value="Unassembled WGS sequence"/>
</dbReference>
<protein>
    <submittedName>
        <fullName evidence="3">Uncharacterized protein</fullName>
    </submittedName>
</protein>
<feature type="region of interest" description="Disordered" evidence="1">
    <location>
        <begin position="89"/>
        <end position="121"/>
    </location>
</feature>